<dbReference type="Gene3D" id="3.40.50.720">
    <property type="entry name" value="NAD(P)-binding Rossmann-like Domain"/>
    <property type="match status" value="1"/>
</dbReference>
<reference evidence="12 13" key="1">
    <citation type="submission" date="2021-03" db="EMBL/GenBank/DDBJ databases">
        <title>Genomic Encyclopedia of Type Strains, Phase IV (KMG-IV): sequencing the most valuable type-strain genomes for metagenomic binning, comparative biology and taxonomic classification.</title>
        <authorList>
            <person name="Goeker M."/>
        </authorList>
    </citation>
    <scope>NUCLEOTIDE SEQUENCE [LARGE SCALE GENOMIC DNA]</scope>
    <source>
        <strain evidence="12 13">DSM 28650</strain>
    </source>
</reference>
<feature type="domain" description="Aspartate/homoserine dehydrogenase NAD-binding" evidence="11">
    <location>
        <begin position="8"/>
        <end position="126"/>
    </location>
</feature>
<keyword evidence="8 12" id="KW-0560">Oxidoreductase</keyword>
<keyword evidence="13" id="KW-1185">Reference proteome</keyword>
<dbReference type="InterPro" id="IPR036291">
    <property type="entry name" value="NAD(P)-bd_dom_sf"/>
</dbReference>
<evidence type="ECO:0000256" key="3">
    <source>
        <dbReference type="ARBA" id="ARBA00006753"/>
    </source>
</evidence>
<evidence type="ECO:0000256" key="9">
    <source>
        <dbReference type="ARBA" id="ARBA00023167"/>
    </source>
</evidence>
<evidence type="ECO:0000256" key="2">
    <source>
        <dbReference type="ARBA" id="ARBA00005062"/>
    </source>
</evidence>
<dbReference type="PANTHER" id="PTHR43331">
    <property type="entry name" value="HOMOSERINE DEHYDROGENASE"/>
    <property type="match status" value="1"/>
</dbReference>
<keyword evidence="9" id="KW-0486">Methionine biosynthesis</keyword>
<dbReference type="Pfam" id="PF03447">
    <property type="entry name" value="NAD_binding_3"/>
    <property type="match status" value="1"/>
</dbReference>
<dbReference type="PANTHER" id="PTHR43331:SF1">
    <property type="entry name" value="HOMOSERINE DEHYDROGENASE"/>
    <property type="match status" value="1"/>
</dbReference>
<evidence type="ECO:0000259" key="11">
    <source>
        <dbReference type="Pfam" id="PF03447"/>
    </source>
</evidence>
<dbReference type="EC" id="1.1.1.3" evidence="4"/>
<name>A0ABS4JY61_9CLOT</name>
<evidence type="ECO:0000256" key="8">
    <source>
        <dbReference type="ARBA" id="ARBA00023002"/>
    </source>
</evidence>
<comment type="similarity">
    <text evidence="3">Belongs to the homoserine dehydrogenase family.</text>
</comment>
<evidence type="ECO:0000256" key="1">
    <source>
        <dbReference type="ARBA" id="ARBA00005056"/>
    </source>
</evidence>
<evidence type="ECO:0000313" key="12">
    <source>
        <dbReference type="EMBL" id="MBP2020477.1"/>
    </source>
</evidence>
<evidence type="ECO:0000256" key="4">
    <source>
        <dbReference type="ARBA" id="ARBA00013213"/>
    </source>
</evidence>
<evidence type="ECO:0000256" key="5">
    <source>
        <dbReference type="ARBA" id="ARBA00013376"/>
    </source>
</evidence>
<evidence type="ECO:0000256" key="7">
    <source>
        <dbReference type="ARBA" id="ARBA00022697"/>
    </source>
</evidence>
<organism evidence="12 13">
    <name type="scientific">Clostridium punense</name>
    <dbReference type="NCBI Taxonomy" id="1054297"/>
    <lineage>
        <taxon>Bacteria</taxon>
        <taxon>Bacillati</taxon>
        <taxon>Bacillota</taxon>
        <taxon>Clostridia</taxon>
        <taxon>Eubacteriales</taxon>
        <taxon>Clostridiaceae</taxon>
        <taxon>Clostridium</taxon>
    </lineage>
</organism>
<dbReference type="Pfam" id="PF00742">
    <property type="entry name" value="Homoserine_dh"/>
    <property type="match status" value="1"/>
</dbReference>
<keyword evidence="6" id="KW-0028">Amino-acid biosynthesis</keyword>
<proteinExistence type="inferred from homology"/>
<dbReference type="EMBL" id="JAGGLL010000002">
    <property type="protein sequence ID" value="MBP2020477.1"/>
    <property type="molecule type" value="Genomic_DNA"/>
</dbReference>
<dbReference type="SUPFAM" id="SSF55347">
    <property type="entry name" value="Glyceraldehyde-3-phosphate dehydrogenase-like, C-terminal domain"/>
    <property type="match status" value="1"/>
</dbReference>
<dbReference type="NCBIfam" id="NF004976">
    <property type="entry name" value="PRK06349.1"/>
    <property type="match status" value="1"/>
</dbReference>
<dbReference type="Proteomes" id="UP001519308">
    <property type="component" value="Unassembled WGS sequence"/>
</dbReference>
<dbReference type="RefSeq" id="WP_021281583.1">
    <property type="nucleotide sequence ID" value="NZ_JAGGLL010000002.1"/>
</dbReference>
<keyword evidence="7" id="KW-0791">Threonine biosynthesis</keyword>
<dbReference type="Gene3D" id="3.30.360.10">
    <property type="entry name" value="Dihydrodipicolinate Reductase, domain 2"/>
    <property type="match status" value="1"/>
</dbReference>
<comment type="pathway">
    <text evidence="1">Amino-acid biosynthesis; L-threonine biosynthesis; L-threonine from L-aspartate: step 3/5.</text>
</comment>
<sequence>MINIGLLGFGTVGSGVYELLTKYQSISSCINEDIAVSKILVKNLNKKRDPNVPEELFTNDFNDILNDPKINIIIEAINGFSPAYSYLLKSLSNGKHVITANKAVVARHLKELLNLAEKKNKAFLFEASVGGGIPIIKPLKHHSVFNKINEIRGILNGTSNFILTQMKDNNLSFEEALVLAQKLGYAEINSSDDVDGYDVSRKLAILSTIAFKKVITEDLIPCRGIRSINSLDIKIFKNLNCTVKLIGTASNHNNRLSASVEPVLVSNSSTLSSIKNACNIISVNGSIVGELHFIGEGAGKNPTSNAIICDLIDIINGSYSSDNLSSKSIISTETVHFISGEYYVRLTPIIEDEKSTLIKLLQKAPWVCKTIECEDNIVVFTKKLSSSDLEKKLNNLSCIVKDYSFIRLDENIQIKHPN</sequence>
<comment type="pathway">
    <text evidence="2">Amino-acid biosynthesis; L-methionine biosynthesis via de novo pathway; L-homoserine from L-aspartate: step 3/3.</text>
</comment>
<dbReference type="GO" id="GO:0004412">
    <property type="term" value="F:homoserine dehydrogenase activity"/>
    <property type="evidence" value="ECO:0007669"/>
    <property type="project" value="UniProtKB-EC"/>
</dbReference>
<evidence type="ECO:0000259" key="10">
    <source>
        <dbReference type="Pfam" id="PF00742"/>
    </source>
</evidence>
<protein>
    <recommendedName>
        <fullName evidence="5">Homoserine dehydrogenase</fullName>
        <ecNumber evidence="4">1.1.1.3</ecNumber>
    </recommendedName>
</protein>
<evidence type="ECO:0000256" key="6">
    <source>
        <dbReference type="ARBA" id="ARBA00022605"/>
    </source>
</evidence>
<feature type="domain" description="Homoserine dehydrogenase catalytic" evidence="10">
    <location>
        <begin position="134"/>
        <end position="312"/>
    </location>
</feature>
<gene>
    <name evidence="12" type="ORF">J2Z44_000261</name>
</gene>
<dbReference type="InterPro" id="IPR005106">
    <property type="entry name" value="Asp/hSer_DH_NAD-bd"/>
</dbReference>
<accession>A0ABS4JY61</accession>
<dbReference type="InterPro" id="IPR016204">
    <property type="entry name" value="HDH"/>
</dbReference>
<evidence type="ECO:0000313" key="13">
    <source>
        <dbReference type="Proteomes" id="UP001519308"/>
    </source>
</evidence>
<dbReference type="Gene3D" id="3.30.70.260">
    <property type="match status" value="1"/>
</dbReference>
<dbReference type="SUPFAM" id="SSF51735">
    <property type="entry name" value="NAD(P)-binding Rossmann-fold domains"/>
    <property type="match status" value="1"/>
</dbReference>
<comment type="caution">
    <text evidence="12">The sequence shown here is derived from an EMBL/GenBank/DDBJ whole genome shotgun (WGS) entry which is preliminary data.</text>
</comment>
<dbReference type="InterPro" id="IPR001342">
    <property type="entry name" value="HDH_cat"/>
</dbReference>
<dbReference type="PIRSF" id="PIRSF000098">
    <property type="entry name" value="Homoser_dehydrog"/>
    <property type="match status" value="1"/>
</dbReference>